<dbReference type="InterPro" id="IPR028344">
    <property type="entry name" value="ParE1/4"/>
</dbReference>
<keyword evidence="1" id="KW-1277">Toxin-antitoxin system</keyword>
<dbReference type="InterPro" id="IPR007712">
    <property type="entry name" value="RelE/ParE_toxin"/>
</dbReference>
<dbReference type="OrthoDB" id="516834at2"/>
<dbReference type="InterPro" id="IPR035093">
    <property type="entry name" value="RelE/ParE_toxin_dom_sf"/>
</dbReference>
<accession>A0A0W0U6V0</accession>
<protein>
    <recommendedName>
        <fullName evidence="2">Toxin</fullName>
    </recommendedName>
</protein>
<evidence type="ECO:0000313" key="5">
    <source>
        <dbReference type="Proteomes" id="UP000054698"/>
    </source>
</evidence>
<evidence type="ECO:0000313" key="4">
    <source>
        <dbReference type="EMBL" id="SPX59270.1"/>
    </source>
</evidence>
<dbReference type="STRING" id="453.Lfee_0357"/>
<dbReference type="PATRIC" id="fig|453.4.peg.387"/>
<reference evidence="3 5" key="1">
    <citation type="submission" date="2015-11" db="EMBL/GenBank/DDBJ databases">
        <title>Genomic analysis of 38 Legionella species identifies large and diverse effector repertoires.</title>
        <authorList>
            <person name="Burstein D."/>
            <person name="Amaro F."/>
            <person name="Zusman T."/>
            <person name="Lifshitz Z."/>
            <person name="Cohen O."/>
            <person name="Gilbert J.A."/>
            <person name="Pupko T."/>
            <person name="Shuman H.A."/>
            <person name="Segal G."/>
        </authorList>
    </citation>
    <scope>NUCLEOTIDE SEQUENCE [LARGE SCALE GENOMIC DNA]</scope>
    <source>
        <strain evidence="3 5">WO-44C</strain>
    </source>
</reference>
<organism evidence="3 5">
    <name type="scientific">Legionella feeleii</name>
    <dbReference type="NCBI Taxonomy" id="453"/>
    <lineage>
        <taxon>Bacteria</taxon>
        <taxon>Pseudomonadati</taxon>
        <taxon>Pseudomonadota</taxon>
        <taxon>Gammaproteobacteria</taxon>
        <taxon>Legionellales</taxon>
        <taxon>Legionellaceae</taxon>
        <taxon>Legionella</taxon>
    </lineage>
</organism>
<sequence length="101" mass="11879">MTRYQFTAQARQDLIQIRRFTLEHWGSKQSISYLEELKRTVELLSDMPLMGKNCSDDLGKDIYRFLYGSHAIYNFTMPDSIIIIAILHQSMVPENHLTNRL</sequence>
<name>A0A0W0U6V0_9GAMM</name>
<dbReference type="EMBL" id="UASS01000001">
    <property type="protein sequence ID" value="SPX59270.1"/>
    <property type="molecule type" value="Genomic_DNA"/>
</dbReference>
<evidence type="ECO:0000313" key="3">
    <source>
        <dbReference type="EMBL" id="KTD03762.1"/>
    </source>
</evidence>
<evidence type="ECO:0000313" key="6">
    <source>
        <dbReference type="Proteomes" id="UP000251942"/>
    </source>
</evidence>
<evidence type="ECO:0000256" key="1">
    <source>
        <dbReference type="ARBA" id="ARBA00022649"/>
    </source>
</evidence>
<proteinExistence type="inferred from homology"/>
<dbReference type="Proteomes" id="UP000054698">
    <property type="component" value="Unassembled WGS sequence"/>
</dbReference>
<evidence type="ECO:0000256" key="2">
    <source>
        <dbReference type="PIRNR" id="PIRNR029218"/>
    </source>
</evidence>
<reference evidence="4 6" key="2">
    <citation type="submission" date="2018-06" db="EMBL/GenBank/DDBJ databases">
        <authorList>
            <consortium name="Pathogen Informatics"/>
            <person name="Doyle S."/>
        </authorList>
    </citation>
    <scope>NUCLEOTIDE SEQUENCE [LARGE SCALE GENOMIC DNA]</scope>
    <source>
        <strain evidence="4 6">NCTC12022</strain>
    </source>
</reference>
<dbReference type="Gene3D" id="3.30.2310.20">
    <property type="entry name" value="RelE-like"/>
    <property type="match status" value="1"/>
</dbReference>
<comment type="similarity">
    <text evidence="2">Belongs to the RelE toxin family.</text>
</comment>
<dbReference type="Pfam" id="PF05016">
    <property type="entry name" value="ParE_toxin"/>
    <property type="match status" value="1"/>
</dbReference>
<dbReference type="EMBL" id="LNYB01000013">
    <property type="protein sequence ID" value="KTD03762.1"/>
    <property type="molecule type" value="Genomic_DNA"/>
</dbReference>
<dbReference type="AlphaFoldDB" id="A0A0W0U6V0"/>
<gene>
    <name evidence="4" type="primary">parE1</name>
    <name evidence="3" type="ORF">Lfee_0357</name>
    <name evidence="4" type="ORF">NCTC12022_00091</name>
</gene>
<dbReference type="Proteomes" id="UP000251942">
    <property type="component" value="Unassembled WGS sequence"/>
</dbReference>
<keyword evidence="5" id="KW-1185">Reference proteome</keyword>
<dbReference type="RefSeq" id="WP_058443581.1">
    <property type="nucleotide sequence ID" value="NZ_CAAAHT010000076.1"/>
</dbReference>
<dbReference type="PIRSF" id="PIRSF029218">
    <property type="entry name" value="ParE"/>
    <property type="match status" value="1"/>
</dbReference>